<sequence length="440" mass="48521">MLFGRAILRRQGVVRQSLLSNRNFTFESFLSSKSFPASRFAILSRPFATTLVSPLKQDTIFALSTASGKAGVAVIRISGNNAAEAVQRMALMKAIPAPRKAMLKKLYDPESNELLDNAIVLWFPGPHSYTGEDTVEFHIHGGNAVTRSVLEALEKLNQFRIAERGEFSRRAFDNDKLDLTELEGLADLLNAETEMQRKIALRQADGSLRHQYESWRQQLIKCMALTEAVIDFGEDENIEDNVLIDVSAIVGRLRESIKAHLDDNRIGEILRDGIHVTISGPPNAGKSSFLNLLAQREAAIVSDIPGTTRDVVEVSLNLGGYPVVISDTAGIRASTDIIEMEGVKRAKAKILSADLHICLLALTEVDMYLHGKDHALLTESITPDTILIINKTDMNSNDSETAIKTLSKKLGVKNTWLISCRTGYGIDAALKSLNNLFKHR</sequence>
<evidence type="ECO:0000313" key="8">
    <source>
        <dbReference type="Proteomes" id="UP000654370"/>
    </source>
</evidence>
<name>A0A8H7PW01_MORIS</name>
<dbReference type="InterPro" id="IPR004520">
    <property type="entry name" value="GTPase_MnmE"/>
</dbReference>
<dbReference type="Gene3D" id="1.20.120.430">
    <property type="entry name" value="tRNA modification GTPase MnmE domain 2"/>
    <property type="match status" value="1"/>
</dbReference>
<dbReference type="InterPro" id="IPR027266">
    <property type="entry name" value="TrmE/GcvT-like"/>
</dbReference>
<keyword evidence="3" id="KW-0819">tRNA processing</keyword>
<dbReference type="HAMAP" id="MF_00379">
    <property type="entry name" value="GTPase_MnmE"/>
    <property type="match status" value="1"/>
</dbReference>
<dbReference type="InterPro" id="IPR006073">
    <property type="entry name" value="GTP-bd"/>
</dbReference>
<dbReference type="InterPro" id="IPR005225">
    <property type="entry name" value="Small_GTP-bd"/>
</dbReference>
<dbReference type="InterPro" id="IPR018948">
    <property type="entry name" value="GTP-bd_TrmE_N"/>
</dbReference>
<dbReference type="NCBIfam" id="TIGR00231">
    <property type="entry name" value="small_GTP"/>
    <property type="match status" value="1"/>
</dbReference>
<dbReference type="PROSITE" id="PS51709">
    <property type="entry name" value="G_TRME"/>
    <property type="match status" value="1"/>
</dbReference>
<dbReference type="NCBIfam" id="NF003661">
    <property type="entry name" value="PRK05291.1-3"/>
    <property type="match status" value="1"/>
</dbReference>
<dbReference type="GO" id="GO:0002098">
    <property type="term" value="P:tRNA wobble uridine modification"/>
    <property type="evidence" value="ECO:0007669"/>
    <property type="project" value="TreeGrafter"/>
</dbReference>
<dbReference type="Pfam" id="PF10396">
    <property type="entry name" value="TrmE_N"/>
    <property type="match status" value="1"/>
</dbReference>
<dbReference type="InterPro" id="IPR031168">
    <property type="entry name" value="G_TrmE"/>
</dbReference>
<comment type="similarity">
    <text evidence="2">Belongs to the TRAFAC class TrmE-Era-EngA-EngB-Septin-like GTPase superfamily. TrmE GTPase family.</text>
</comment>
<dbReference type="GO" id="GO:0003924">
    <property type="term" value="F:GTPase activity"/>
    <property type="evidence" value="ECO:0007669"/>
    <property type="project" value="InterPro"/>
</dbReference>
<evidence type="ECO:0000259" key="6">
    <source>
        <dbReference type="PROSITE" id="PS51709"/>
    </source>
</evidence>
<dbReference type="Gene3D" id="3.30.1360.120">
    <property type="entry name" value="Probable tRNA modification gtpase trme, domain 1"/>
    <property type="match status" value="1"/>
</dbReference>
<dbReference type="PANTHER" id="PTHR42714">
    <property type="entry name" value="TRNA MODIFICATION GTPASE GTPBP3"/>
    <property type="match status" value="1"/>
</dbReference>
<dbReference type="GO" id="GO:0005739">
    <property type="term" value="C:mitochondrion"/>
    <property type="evidence" value="ECO:0007669"/>
    <property type="project" value="UniProtKB-SubCell"/>
</dbReference>
<dbReference type="PANTHER" id="PTHR42714:SF2">
    <property type="entry name" value="TRNA MODIFICATION GTPASE GTPBP3, MITOCHONDRIAL"/>
    <property type="match status" value="1"/>
</dbReference>
<dbReference type="OrthoDB" id="188276at2759"/>
<dbReference type="Pfam" id="PF12631">
    <property type="entry name" value="MnmE_helical"/>
    <property type="match status" value="1"/>
</dbReference>
<reference evidence="7" key="1">
    <citation type="submission" date="2020-12" db="EMBL/GenBank/DDBJ databases">
        <title>Metabolic potential, ecology and presence of endohyphal bacteria is reflected in genomic diversity of Mucoromycotina.</title>
        <authorList>
            <person name="Muszewska A."/>
            <person name="Okrasinska A."/>
            <person name="Steczkiewicz K."/>
            <person name="Drgas O."/>
            <person name="Orlowska M."/>
            <person name="Perlinska-Lenart U."/>
            <person name="Aleksandrzak-Piekarczyk T."/>
            <person name="Szatraj K."/>
            <person name="Zielenkiewicz U."/>
            <person name="Pilsyk S."/>
            <person name="Malc E."/>
            <person name="Mieczkowski P."/>
            <person name="Kruszewska J.S."/>
            <person name="Biernat P."/>
            <person name="Pawlowska J."/>
        </authorList>
    </citation>
    <scope>NUCLEOTIDE SEQUENCE</scope>
    <source>
        <strain evidence="7">WA0000067209</strain>
    </source>
</reference>
<proteinExistence type="inferred from homology"/>
<keyword evidence="8" id="KW-1185">Reference proteome</keyword>
<dbReference type="CDD" id="cd14858">
    <property type="entry name" value="TrmE_N"/>
    <property type="match status" value="1"/>
</dbReference>
<dbReference type="SUPFAM" id="SSF52540">
    <property type="entry name" value="P-loop containing nucleoside triphosphate hydrolases"/>
    <property type="match status" value="1"/>
</dbReference>
<dbReference type="Pfam" id="PF01926">
    <property type="entry name" value="MMR_HSR1"/>
    <property type="match status" value="1"/>
</dbReference>
<dbReference type="AlphaFoldDB" id="A0A8H7PW01"/>
<keyword evidence="4" id="KW-0547">Nucleotide-binding</keyword>
<protein>
    <recommendedName>
        <fullName evidence="6">TrmE-type G domain-containing protein</fullName>
    </recommendedName>
</protein>
<comment type="caution">
    <text evidence="7">The sequence shown here is derived from an EMBL/GenBank/DDBJ whole genome shotgun (WGS) entry which is preliminary data.</text>
</comment>
<evidence type="ECO:0000256" key="2">
    <source>
        <dbReference type="ARBA" id="ARBA00011043"/>
    </source>
</evidence>
<feature type="domain" description="TrmE-type G" evidence="6">
    <location>
        <begin position="273"/>
        <end position="438"/>
    </location>
</feature>
<dbReference type="FunFam" id="3.30.1360.120:FF:000007">
    <property type="entry name" value="tRNA modification GTPase GTPBP3, mitochondrial"/>
    <property type="match status" value="1"/>
</dbReference>
<keyword evidence="5" id="KW-0342">GTP-binding</keyword>
<dbReference type="Proteomes" id="UP000654370">
    <property type="component" value="Unassembled WGS sequence"/>
</dbReference>
<comment type="subcellular location">
    <subcellularLocation>
        <location evidence="1">Mitochondrion</location>
    </subcellularLocation>
</comment>
<evidence type="ECO:0000256" key="3">
    <source>
        <dbReference type="ARBA" id="ARBA00022694"/>
    </source>
</evidence>
<dbReference type="Gene3D" id="3.40.50.300">
    <property type="entry name" value="P-loop containing nucleotide triphosphate hydrolases"/>
    <property type="match status" value="1"/>
</dbReference>
<evidence type="ECO:0000313" key="7">
    <source>
        <dbReference type="EMBL" id="KAG2181263.1"/>
    </source>
</evidence>
<dbReference type="EMBL" id="JAEPQZ010000005">
    <property type="protein sequence ID" value="KAG2181263.1"/>
    <property type="molecule type" value="Genomic_DNA"/>
</dbReference>
<gene>
    <name evidence="7" type="ORF">INT43_008846</name>
</gene>
<dbReference type="InterPro" id="IPR027368">
    <property type="entry name" value="MnmE_dom2"/>
</dbReference>
<evidence type="ECO:0000256" key="4">
    <source>
        <dbReference type="ARBA" id="ARBA00022741"/>
    </source>
</evidence>
<dbReference type="InterPro" id="IPR027417">
    <property type="entry name" value="P-loop_NTPase"/>
</dbReference>
<dbReference type="InterPro" id="IPR025867">
    <property type="entry name" value="MnmE_helical"/>
</dbReference>
<accession>A0A8H7PW01</accession>
<dbReference type="CDD" id="cd04164">
    <property type="entry name" value="trmE"/>
    <property type="match status" value="1"/>
</dbReference>
<evidence type="ECO:0000256" key="5">
    <source>
        <dbReference type="ARBA" id="ARBA00023134"/>
    </source>
</evidence>
<evidence type="ECO:0000256" key="1">
    <source>
        <dbReference type="ARBA" id="ARBA00004173"/>
    </source>
</evidence>
<organism evidence="7 8">
    <name type="scientific">Mortierella isabellina</name>
    <name type="common">Filamentous fungus</name>
    <name type="synonym">Umbelopsis isabellina</name>
    <dbReference type="NCBI Taxonomy" id="91625"/>
    <lineage>
        <taxon>Eukaryota</taxon>
        <taxon>Fungi</taxon>
        <taxon>Fungi incertae sedis</taxon>
        <taxon>Mucoromycota</taxon>
        <taxon>Mucoromycotina</taxon>
        <taxon>Umbelopsidomycetes</taxon>
        <taxon>Umbelopsidales</taxon>
        <taxon>Umbelopsidaceae</taxon>
        <taxon>Umbelopsis</taxon>
    </lineage>
</organism>
<dbReference type="GO" id="GO:0030488">
    <property type="term" value="P:tRNA methylation"/>
    <property type="evidence" value="ECO:0007669"/>
    <property type="project" value="TreeGrafter"/>
</dbReference>
<dbReference type="GO" id="GO:0005525">
    <property type="term" value="F:GTP binding"/>
    <property type="evidence" value="ECO:0007669"/>
    <property type="project" value="UniProtKB-KW"/>
</dbReference>